<name>A0ABD6C4M1_9EURY</name>
<dbReference type="InterPro" id="IPR013783">
    <property type="entry name" value="Ig-like_fold"/>
</dbReference>
<comment type="caution">
    <text evidence="3">The sequence shown here is derived from an EMBL/GenBank/DDBJ whole genome shotgun (WGS) entry which is preliminary data.</text>
</comment>
<keyword evidence="2" id="KW-0812">Transmembrane</keyword>
<dbReference type="PANTHER" id="PTHR35902:SF6">
    <property type="entry name" value="CONSERVED WITHIN P. AEROPHILUM"/>
    <property type="match status" value="1"/>
</dbReference>
<feature type="transmembrane region" description="Helical" evidence="2">
    <location>
        <begin position="373"/>
        <end position="394"/>
    </location>
</feature>
<keyword evidence="2" id="KW-1133">Transmembrane helix</keyword>
<dbReference type="AlphaFoldDB" id="A0ABD6C4M1"/>
<dbReference type="PANTHER" id="PTHR35902">
    <property type="entry name" value="S-LAYER DOMAIN-LIKE PROTEIN-RELATED"/>
    <property type="match status" value="1"/>
</dbReference>
<feature type="compositionally biased region" description="Polar residues" evidence="1">
    <location>
        <begin position="344"/>
        <end position="363"/>
    </location>
</feature>
<dbReference type="Gene3D" id="2.60.40.10">
    <property type="entry name" value="Immunoglobulins"/>
    <property type="match status" value="1"/>
</dbReference>
<evidence type="ECO:0008006" key="5">
    <source>
        <dbReference type="Google" id="ProtNLM"/>
    </source>
</evidence>
<keyword evidence="4" id="KW-1185">Reference proteome</keyword>
<evidence type="ECO:0000256" key="1">
    <source>
        <dbReference type="SAM" id="MobiDB-lite"/>
    </source>
</evidence>
<proteinExistence type="predicted"/>
<sequence length="397" mass="41593">MTERRLTRGFIALVVLASAVISGASVVAANGPAVNVSSVTVSPTEPTVGETVTVEVTISNQEGSNSVVDVSSIMLRTTDEHYERVEDVGAIAPDGSLTIPITTTFETAGQKDLLAHVSAASQSSGSESSNLRAYYRPITIDVEEPEMDAGIAATTNSSGETTATLTNYGNIELTDVEISTSIEGNQRDQRDAFDITPNESESVTFDTDNYNSNAVTLTGEYTARGERHEVTRTIDLDQQVQGEIRLTSVEVTEQGSIISIDGEAANTGGTDVESVLVRVPDNDTVSPAAGSGEFFVGSVDASEFATFELSSSVANGTNTLPIELTYIVDDERVTTTQSIEISSADSVSTGSNQDRAAATSTDNGSSGSSGLPIVPLIIGLLVVLGGSGVLYRLWNRE</sequence>
<gene>
    <name evidence="3" type="ORF">ACFR9T_15050</name>
</gene>
<evidence type="ECO:0000256" key="2">
    <source>
        <dbReference type="SAM" id="Phobius"/>
    </source>
</evidence>
<accession>A0ABD6C4M1</accession>
<feature type="region of interest" description="Disordered" evidence="1">
    <location>
        <begin position="344"/>
        <end position="368"/>
    </location>
</feature>
<evidence type="ECO:0000313" key="4">
    <source>
        <dbReference type="Proteomes" id="UP001597185"/>
    </source>
</evidence>
<organism evidence="3 4">
    <name type="scientific">Halorubrum laminariae</name>
    <dbReference type="NCBI Taxonomy" id="1433523"/>
    <lineage>
        <taxon>Archaea</taxon>
        <taxon>Methanobacteriati</taxon>
        <taxon>Methanobacteriota</taxon>
        <taxon>Stenosarchaea group</taxon>
        <taxon>Halobacteria</taxon>
        <taxon>Halobacteriales</taxon>
        <taxon>Haloferacaceae</taxon>
        <taxon>Halorubrum</taxon>
    </lineage>
</organism>
<evidence type="ECO:0000313" key="3">
    <source>
        <dbReference type="EMBL" id="MFD1571879.1"/>
    </source>
</evidence>
<protein>
    <recommendedName>
        <fullName evidence="5">CARDB domain-containing protein</fullName>
    </recommendedName>
</protein>
<dbReference type="EMBL" id="JBHUDB010000017">
    <property type="protein sequence ID" value="MFD1571879.1"/>
    <property type="molecule type" value="Genomic_DNA"/>
</dbReference>
<dbReference type="RefSeq" id="WP_256419526.1">
    <property type="nucleotide sequence ID" value="NZ_JANHDL010000024.1"/>
</dbReference>
<reference evidence="3 4" key="1">
    <citation type="journal article" date="2019" name="Int. J. Syst. Evol. Microbiol.">
        <title>The Global Catalogue of Microorganisms (GCM) 10K type strain sequencing project: providing services to taxonomists for standard genome sequencing and annotation.</title>
        <authorList>
            <consortium name="The Broad Institute Genomics Platform"/>
            <consortium name="The Broad Institute Genome Sequencing Center for Infectious Disease"/>
            <person name="Wu L."/>
            <person name="Ma J."/>
        </authorList>
    </citation>
    <scope>NUCLEOTIDE SEQUENCE [LARGE SCALE GENOMIC DNA]</scope>
    <source>
        <strain evidence="3 4">CGMCC 1.12689</strain>
    </source>
</reference>
<keyword evidence="2" id="KW-0472">Membrane</keyword>
<dbReference type="Proteomes" id="UP001597185">
    <property type="component" value="Unassembled WGS sequence"/>
</dbReference>